<keyword evidence="3" id="KW-1185">Reference proteome</keyword>
<dbReference type="Proteomes" id="UP001054945">
    <property type="component" value="Unassembled WGS sequence"/>
</dbReference>
<accession>A0AAV4QJ00</accession>
<evidence type="ECO:0000256" key="1">
    <source>
        <dbReference type="SAM" id="MobiDB-lite"/>
    </source>
</evidence>
<sequence length="85" mass="9696">MPSFLWSPPSTQPTTGKGKRDTGTPSRLARSGTGSLERFLLDVRSFRCPVTFIDRLEKLRVGLRAEKMQLEWMCVTGSLCYKDYH</sequence>
<evidence type="ECO:0000313" key="2">
    <source>
        <dbReference type="EMBL" id="GIY10028.1"/>
    </source>
</evidence>
<name>A0AAV4QJ00_CAEEX</name>
<dbReference type="EMBL" id="BPLR01006456">
    <property type="protein sequence ID" value="GIY10028.1"/>
    <property type="molecule type" value="Genomic_DNA"/>
</dbReference>
<dbReference type="AlphaFoldDB" id="A0AAV4QJ00"/>
<reference evidence="2 3" key="1">
    <citation type="submission" date="2021-06" db="EMBL/GenBank/DDBJ databases">
        <title>Caerostris extrusa draft genome.</title>
        <authorList>
            <person name="Kono N."/>
            <person name="Arakawa K."/>
        </authorList>
    </citation>
    <scope>NUCLEOTIDE SEQUENCE [LARGE SCALE GENOMIC DNA]</scope>
</reference>
<comment type="caution">
    <text evidence="2">The sequence shown here is derived from an EMBL/GenBank/DDBJ whole genome shotgun (WGS) entry which is preliminary data.</text>
</comment>
<gene>
    <name evidence="2" type="ORF">CEXT_699261</name>
</gene>
<proteinExistence type="predicted"/>
<organism evidence="2 3">
    <name type="scientific">Caerostris extrusa</name>
    <name type="common">Bark spider</name>
    <name type="synonym">Caerostris bankana</name>
    <dbReference type="NCBI Taxonomy" id="172846"/>
    <lineage>
        <taxon>Eukaryota</taxon>
        <taxon>Metazoa</taxon>
        <taxon>Ecdysozoa</taxon>
        <taxon>Arthropoda</taxon>
        <taxon>Chelicerata</taxon>
        <taxon>Arachnida</taxon>
        <taxon>Araneae</taxon>
        <taxon>Araneomorphae</taxon>
        <taxon>Entelegynae</taxon>
        <taxon>Araneoidea</taxon>
        <taxon>Araneidae</taxon>
        <taxon>Caerostris</taxon>
    </lineage>
</organism>
<feature type="region of interest" description="Disordered" evidence="1">
    <location>
        <begin position="1"/>
        <end position="30"/>
    </location>
</feature>
<evidence type="ECO:0000313" key="3">
    <source>
        <dbReference type="Proteomes" id="UP001054945"/>
    </source>
</evidence>
<protein>
    <submittedName>
        <fullName evidence="2">Uncharacterized protein</fullName>
    </submittedName>
</protein>